<dbReference type="PROSITE" id="PS00622">
    <property type="entry name" value="HTH_LUXR_1"/>
    <property type="match status" value="1"/>
</dbReference>
<feature type="domain" description="HTH luxR-type" evidence="3">
    <location>
        <begin position="841"/>
        <end position="905"/>
    </location>
</feature>
<accession>A0A4R6JMY6</accession>
<dbReference type="AlphaFoldDB" id="A0A4R6JMY6"/>
<dbReference type="GO" id="GO:0006355">
    <property type="term" value="P:regulation of DNA-templated transcription"/>
    <property type="evidence" value="ECO:0007669"/>
    <property type="project" value="InterPro"/>
</dbReference>
<name>A0A4R6JMY6_9ACTN</name>
<dbReference type="GO" id="GO:0005737">
    <property type="term" value="C:cytoplasm"/>
    <property type="evidence" value="ECO:0007669"/>
    <property type="project" value="TreeGrafter"/>
</dbReference>
<dbReference type="InterPro" id="IPR000792">
    <property type="entry name" value="Tscrpt_reg_LuxR_C"/>
</dbReference>
<dbReference type="PANTHER" id="PTHR16305">
    <property type="entry name" value="TESTICULAR SOLUBLE ADENYLYL CYCLASE"/>
    <property type="match status" value="1"/>
</dbReference>
<evidence type="ECO:0000256" key="2">
    <source>
        <dbReference type="ARBA" id="ARBA00022840"/>
    </source>
</evidence>
<dbReference type="SMART" id="SM00421">
    <property type="entry name" value="HTH_LUXR"/>
    <property type="match status" value="1"/>
</dbReference>
<dbReference type="Gene3D" id="3.40.50.300">
    <property type="entry name" value="P-loop containing nucleotide triphosphate hydrolases"/>
    <property type="match status" value="1"/>
</dbReference>
<dbReference type="EMBL" id="SNWR01000001">
    <property type="protein sequence ID" value="TDO37102.1"/>
    <property type="molecule type" value="Genomic_DNA"/>
</dbReference>
<dbReference type="OrthoDB" id="3514764at2"/>
<evidence type="ECO:0000259" key="3">
    <source>
        <dbReference type="PROSITE" id="PS50043"/>
    </source>
</evidence>
<dbReference type="GO" id="GO:0005524">
    <property type="term" value="F:ATP binding"/>
    <property type="evidence" value="ECO:0007669"/>
    <property type="project" value="UniProtKB-KW"/>
</dbReference>
<dbReference type="SUPFAM" id="SSF52540">
    <property type="entry name" value="P-loop containing nucleoside triphosphate hydrolases"/>
    <property type="match status" value="1"/>
</dbReference>
<dbReference type="Pfam" id="PF13191">
    <property type="entry name" value="AAA_16"/>
    <property type="match status" value="1"/>
</dbReference>
<dbReference type="Pfam" id="PF00196">
    <property type="entry name" value="GerE"/>
    <property type="match status" value="1"/>
</dbReference>
<organism evidence="4 5">
    <name type="scientific">Paractinoplanes brasiliensis</name>
    <dbReference type="NCBI Taxonomy" id="52695"/>
    <lineage>
        <taxon>Bacteria</taxon>
        <taxon>Bacillati</taxon>
        <taxon>Actinomycetota</taxon>
        <taxon>Actinomycetes</taxon>
        <taxon>Micromonosporales</taxon>
        <taxon>Micromonosporaceae</taxon>
        <taxon>Paractinoplanes</taxon>
    </lineage>
</organism>
<gene>
    <name evidence="4" type="ORF">C8E87_0697</name>
</gene>
<evidence type="ECO:0000313" key="5">
    <source>
        <dbReference type="Proteomes" id="UP000294901"/>
    </source>
</evidence>
<proteinExistence type="predicted"/>
<reference evidence="4 5" key="1">
    <citation type="submission" date="2019-03" db="EMBL/GenBank/DDBJ databases">
        <title>Sequencing the genomes of 1000 actinobacteria strains.</title>
        <authorList>
            <person name="Klenk H.-P."/>
        </authorList>
    </citation>
    <scope>NUCLEOTIDE SEQUENCE [LARGE SCALE GENOMIC DNA]</scope>
    <source>
        <strain evidence="4 5">DSM 43805</strain>
    </source>
</reference>
<keyword evidence="1" id="KW-0547">Nucleotide-binding</keyword>
<keyword evidence="2" id="KW-0067">ATP-binding</keyword>
<protein>
    <submittedName>
        <fullName evidence="4">Transcriptional regulator</fullName>
    </submittedName>
</protein>
<dbReference type="InterPro" id="IPR016032">
    <property type="entry name" value="Sig_transdc_resp-reg_C-effctor"/>
</dbReference>
<dbReference type="PANTHER" id="PTHR16305:SF35">
    <property type="entry name" value="TRANSCRIPTIONAL ACTIVATOR DOMAIN"/>
    <property type="match status" value="1"/>
</dbReference>
<dbReference type="CDD" id="cd06170">
    <property type="entry name" value="LuxR_C_like"/>
    <property type="match status" value="1"/>
</dbReference>
<evidence type="ECO:0000256" key="1">
    <source>
        <dbReference type="ARBA" id="ARBA00022741"/>
    </source>
</evidence>
<dbReference type="Gene3D" id="1.10.10.10">
    <property type="entry name" value="Winged helix-like DNA-binding domain superfamily/Winged helix DNA-binding domain"/>
    <property type="match status" value="1"/>
</dbReference>
<dbReference type="InterPro" id="IPR036388">
    <property type="entry name" value="WH-like_DNA-bd_sf"/>
</dbReference>
<dbReference type="InterPro" id="IPR041664">
    <property type="entry name" value="AAA_16"/>
</dbReference>
<dbReference type="Proteomes" id="UP000294901">
    <property type="component" value="Unassembled WGS sequence"/>
</dbReference>
<dbReference type="PRINTS" id="PR00038">
    <property type="entry name" value="HTHLUXR"/>
</dbReference>
<keyword evidence="5" id="KW-1185">Reference proteome</keyword>
<evidence type="ECO:0000313" key="4">
    <source>
        <dbReference type="EMBL" id="TDO37102.1"/>
    </source>
</evidence>
<dbReference type="InterPro" id="IPR027417">
    <property type="entry name" value="P-loop_NTPase"/>
</dbReference>
<comment type="caution">
    <text evidence="4">The sequence shown here is derived from an EMBL/GenBank/DDBJ whole genome shotgun (WGS) entry which is preliminary data.</text>
</comment>
<dbReference type="GO" id="GO:0004016">
    <property type="term" value="F:adenylate cyclase activity"/>
    <property type="evidence" value="ECO:0007669"/>
    <property type="project" value="TreeGrafter"/>
</dbReference>
<dbReference type="SUPFAM" id="SSF46894">
    <property type="entry name" value="C-terminal effector domain of the bipartite response regulators"/>
    <property type="match status" value="1"/>
</dbReference>
<dbReference type="PROSITE" id="PS50043">
    <property type="entry name" value="HTH_LUXR_2"/>
    <property type="match status" value="1"/>
</dbReference>
<dbReference type="GO" id="GO:0003677">
    <property type="term" value="F:DNA binding"/>
    <property type="evidence" value="ECO:0007669"/>
    <property type="project" value="InterPro"/>
</dbReference>
<sequence length="905" mass="96550">MVAVVAKLFGREAELARIRGLLDSMRRGGDVLMVRGEPGVGKSALLAAAAELGAAEGVRVLSSNGFEFEADVSYSLLNQLLLPLHTDIRRLPPALRDALTVALGFGPGPAPATLLVCNATLLLLTTAARARPLLLVVDDVQWIDRPSAVVLGFVARRVQGAPVGVIAASRTGTESFLDRRGLAEVTVEPLTDEASGQLVDTRFPALSGRRRQRLLDLAQGNPLALVELPGSLTDSAHPVDVVPLSDRLQTIFATRLADLPEATRLLLLLVAFEGSGDVRTLRGLTDLAHLAPADRARLVRVDDTSGRIVFRHPLIQSAIVAMSTYAERRQAHQAIAAALPGDPERRAWHLAAASAGPDEAVAAQLEEAAQMVLRRGDALAAIASLIRAAELSGTPEEAARRLAQAAYTGAEAGVSGDATSLLADAQAMSQGPAGTLLAANATALLMINGDGDVHTAHRLLAGAIETSDHGWRADDPSLDEAMHTLMLLSWFAGSTDLWAVFYRNLARLVPAPSDLLSVTSRTFADPVRTGAAAVPDVEALIAALPDEEDLTRVMRTATAASNLNRTGELREHSWRLVRQGREGGAPVWQLSGLLNLCQDDYLAGRWDEVEQLADEGERVASASGVRLLRWYFLLNQAVIAAGRGRFRQAYDLADEITHWAAPRGLASSLANAHLPRTLAAAAEGDFEAAYRHATEISPAGVLAPYVPIATWVMFDLVEAALRTGRTAEAKAHAEAMRAADVAALSTRMRLIQHGVDALVLDDEAGERLEQQLAQPGTDQLLFDSSRIRLAFAGKLRRRKELLRARTHLLAARTGFATMGAEPWLARTEAELRAAGDRSTATAPPPAALTPQELEIAGLAASGLTNKQIAQRLDLSPRTVGAHLYRIFPKLGVTSRAGLRDALNEI</sequence>